<evidence type="ECO:0000256" key="1">
    <source>
        <dbReference type="SAM" id="SignalP"/>
    </source>
</evidence>
<evidence type="ECO:0000313" key="3">
    <source>
        <dbReference type="Proteomes" id="UP001623852"/>
    </source>
</evidence>
<sequence>MKKTIVFLFSCICIICLFSCSSNEAVTCYLPTNTVKSNSPLVPGATLKLYTPEQSSDTQYNWTGPNNFQSNLQNPVITDLTTSMAGEYKLKTTKGICESLESSVLVEVNAPNIPCNIDDNTIVLNGDKKSLSSGYLSNVMDRYQITVNGSGASFILYFPNNVVVEPGIYTICNNDCPIFTSADSKYVSMTAYYGGDYSHPNEGFVYISDINGKLTIQFCDLKMEFYPILFNVSAKVTVK</sequence>
<keyword evidence="3" id="KW-1185">Reference proteome</keyword>
<keyword evidence="1" id="KW-0732">Signal</keyword>
<evidence type="ECO:0008006" key="4">
    <source>
        <dbReference type="Google" id="ProtNLM"/>
    </source>
</evidence>
<dbReference type="Gene3D" id="2.60.40.10">
    <property type="entry name" value="Immunoglobulins"/>
    <property type="match status" value="1"/>
</dbReference>
<protein>
    <recommendedName>
        <fullName evidence="4">Ig-like domain-containing protein</fullName>
    </recommendedName>
</protein>
<gene>
    <name evidence="2" type="ORF">AABD74_04170</name>
</gene>
<dbReference type="Proteomes" id="UP001623852">
    <property type="component" value="Chromosome"/>
</dbReference>
<organism evidence="2 3">
    <name type="scientific">Flavobacterium soyae</name>
    <dbReference type="NCBI Taxonomy" id="2903098"/>
    <lineage>
        <taxon>Bacteria</taxon>
        <taxon>Pseudomonadati</taxon>
        <taxon>Bacteroidota</taxon>
        <taxon>Flavobacteriia</taxon>
        <taxon>Flavobacteriales</taxon>
        <taxon>Flavobacteriaceae</taxon>
        <taxon>Flavobacterium</taxon>
    </lineage>
</organism>
<dbReference type="EMBL" id="CP150845">
    <property type="protein sequence ID" value="WYZ20660.1"/>
    <property type="molecule type" value="Genomic_DNA"/>
</dbReference>
<dbReference type="RefSeq" id="WP_232680025.1">
    <property type="nucleotide sequence ID" value="NZ_CP150845.1"/>
</dbReference>
<evidence type="ECO:0000313" key="2">
    <source>
        <dbReference type="EMBL" id="WYZ20660.1"/>
    </source>
</evidence>
<reference evidence="2 3" key="1">
    <citation type="submission" date="2024-03" db="EMBL/GenBank/DDBJ databases">
        <title>Flavobacterium soyae.</title>
        <authorList>
            <person name="Zheng W."/>
        </authorList>
    </citation>
    <scope>NUCLEOTIDE SEQUENCE [LARGE SCALE GENOMIC DNA]</scope>
    <source>
        <strain evidence="2 3">55</strain>
    </source>
</reference>
<feature type="chain" id="PRO_5047471922" description="Ig-like domain-containing protein" evidence="1">
    <location>
        <begin position="26"/>
        <end position="239"/>
    </location>
</feature>
<accession>A0ABZ2UGR8</accession>
<name>A0ABZ2UGR8_9FLAO</name>
<feature type="signal peptide" evidence="1">
    <location>
        <begin position="1"/>
        <end position="25"/>
    </location>
</feature>
<proteinExistence type="predicted"/>
<dbReference type="InterPro" id="IPR013783">
    <property type="entry name" value="Ig-like_fold"/>
</dbReference>